<dbReference type="RefSeq" id="WP_260275855.1">
    <property type="nucleotide sequence ID" value="NZ_JANAVZ010000002.1"/>
</dbReference>
<keyword evidence="2" id="KW-1185">Reference proteome</keyword>
<organism evidence="1 2">
    <name type="scientific">Paracoccus maritimus</name>
    <dbReference type="NCBI Taxonomy" id="2933292"/>
    <lineage>
        <taxon>Bacteria</taxon>
        <taxon>Pseudomonadati</taxon>
        <taxon>Pseudomonadota</taxon>
        <taxon>Alphaproteobacteria</taxon>
        <taxon>Rhodobacterales</taxon>
        <taxon>Paracoccaceae</taxon>
        <taxon>Paracoccus</taxon>
    </lineage>
</organism>
<accession>A0ABT2K608</accession>
<dbReference type="Gene3D" id="3.30.1330.80">
    <property type="entry name" value="Hypothetical protein, similar to alpha- acetolactate decarboxylase, domain 2"/>
    <property type="match status" value="1"/>
</dbReference>
<name>A0ABT2K608_9RHOB</name>
<comment type="caution">
    <text evidence="1">The sequence shown here is derived from an EMBL/GenBank/DDBJ whole genome shotgun (WGS) entry which is preliminary data.</text>
</comment>
<reference evidence="1 2" key="1">
    <citation type="submission" date="2022-04" db="EMBL/GenBank/DDBJ databases">
        <title>Paracoccus sp. YLB-12 draft genome sequence.</title>
        <authorList>
            <person name="Yu L."/>
        </authorList>
    </citation>
    <scope>NUCLEOTIDE SEQUENCE [LARGE SCALE GENOMIC DNA]</scope>
    <source>
        <strain evidence="1 2">YLB-12</strain>
    </source>
</reference>
<dbReference type="SUPFAM" id="SSF117856">
    <property type="entry name" value="AF0104/ALDC/Ptd012-like"/>
    <property type="match status" value="1"/>
</dbReference>
<protein>
    <recommendedName>
        <fullName evidence="3">DUF296 domain-containing protein</fullName>
    </recommendedName>
</protein>
<evidence type="ECO:0000313" key="2">
    <source>
        <dbReference type="Proteomes" id="UP001320702"/>
    </source>
</evidence>
<dbReference type="Proteomes" id="UP001320702">
    <property type="component" value="Unassembled WGS sequence"/>
</dbReference>
<sequence>MAETLCHPGAADGPRLMLAPTRVERRRIALAADMPIHDAILGALDGAESAWITLHGGRGDLRFVLPDRSRDGVHGAWYSAPHDLKDAIIHRAGIAWGGRDGRAFGHCHGLWDTAMGHLLLEDTVLTHPVQAEAWLFDDAVFEARPDAETAFTLFKPRGMPVERPDAALLRIAPHVELAEGLRDAMGRLGWEHARLAGLGSLNTARFDNGEVLDSHATEFLVRDAWIDRCDARAEIDIVGIGGARAGGKLSLTQNPVCVTAELILLKS</sequence>
<evidence type="ECO:0000313" key="1">
    <source>
        <dbReference type="EMBL" id="MCT4331980.1"/>
    </source>
</evidence>
<evidence type="ECO:0008006" key="3">
    <source>
        <dbReference type="Google" id="ProtNLM"/>
    </source>
</evidence>
<proteinExistence type="predicted"/>
<gene>
    <name evidence="1" type="ORF">MU516_03735</name>
</gene>
<dbReference type="EMBL" id="JANAVZ010000002">
    <property type="protein sequence ID" value="MCT4331980.1"/>
    <property type="molecule type" value="Genomic_DNA"/>
</dbReference>